<dbReference type="EMBL" id="DP000086">
    <property type="protein sequence ID" value="AAP54144.2"/>
    <property type="molecule type" value="Genomic_DNA"/>
</dbReference>
<dbReference type="AlphaFoldDB" id="Q7G2Q2"/>
<reference evidence="3" key="1">
    <citation type="journal article" date="2003" name="Science">
        <title>In-depth view of structure, activity, and evolution of rice chromosome 10.</title>
        <authorList>
            <consortium name="Rice Chromosome 10 Sequencing Consortium"/>
        </authorList>
    </citation>
    <scope>NUCLEOTIDE SEQUENCE [LARGE SCALE GENOMIC DNA]</scope>
</reference>
<proteinExistence type="predicted"/>
<evidence type="ECO:0000256" key="1">
    <source>
        <dbReference type="SAM" id="MobiDB-lite"/>
    </source>
</evidence>
<dbReference type="Pfam" id="PF01789">
    <property type="entry name" value="PsbP"/>
    <property type="match status" value="1"/>
</dbReference>
<feature type="compositionally biased region" description="Low complexity" evidence="1">
    <location>
        <begin position="1"/>
        <end position="14"/>
    </location>
</feature>
<dbReference type="InterPro" id="IPR016123">
    <property type="entry name" value="Mog1/PsbP_a/b/a-sand"/>
</dbReference>
<dbReference type="Gene3D" id="3.40.1000.10">
    <property type="entry name" value="Mog1/PsbP, alpha/beta/alpha sandwich"/>
    <property type="match status" value="1"/>
</dbReference>
<dbReference type="NCBIfam" id="NF040946">
    <property type="entry name" value="PSII_PsbP"/>
    <property type="match status" value="1"/>
</dbReference>
<dbReference type="GO" id="GO:0015979">
    <property type="term" value="P:photosynthesis"/>
    <property type="evidence" value="ECO:0007669"/>
    <property type="project" value="InterPro"/>
</dbReference>
<dbReference type="GO" id="GO:0019898">
    <property type="term" value="C:extrinsic component of membrane"/>
    <property type="evidence" value="ECO:0007669"/>
    <property type="project" value="InterPro"/>
</dbReference>
<feature type="domain" description="PsbP C-terminal" evidence="2">
    <location>
        <begin position="183"/>
        <end position="332"/>
    </location>
</feature>
<evidence type="ECO:0000313" key="3">
    <source>
        <dbReference type="EMBL" id="AAP54144.2"/>
    </source>
</evidence>
<dbReference type="InterPro" id="IPR002683">
    <property type="entry name" value="PsbP_C"/>
</dbReference>
<gene>
    <name evidence="3" type="ordered locus">LOC_Os10g32400</name>
</gene>
<dbReference type="PANTHER" id="PTHR31407:SF4">
    <property type="entry name" value="PSBP-LIKE PROTEIN 1, CHLOROPLASTIC"/>
    <property type="match status" value="1"/>
</dbReference>
<dbReference type="SUPFAM" id="SSF55724">
    <property type="entry name" value="Mog1p/PsbP-like"/>
    <property type="match status" value="1"/>
</dbReference>
<feature type="region of interest" description="Disordered" evidence="1">
    <location>
        <begin position="1"/>
        <end position="59"/>
    </location>
</feature>
<sequence>MATPSTSASTSASSVFPLTGAARCPRATTTSSSSSSTRAFSLAERRRRSEGGAGDRSAVAGVVEKGPRLAYLQQYEERARAAGFTGVAGTVYDMVAAMLSPMQSLRRELSSGVHPLHGNFVALVHVFAKNDLATRCMEILATMERQSIKRELESSRRRMLLAAGAAVFLSWPNLAANAAEAKKGFLPVTDKKDGYSFLYPFGWQEVVVQGQDKVYKDVIEPLESVSVNTIPTSKQDIRELGPPDQVAEALIRKVLAAPTQKTKLIEAKENDVDGRTYYTFEFTAQAPNFTRHALGAIAIANGKFYTLTTGANERRWEKIKDRLHTVVDSFKIEARVLQLVWFNGKCRKHGFY</sequence>
<accession>Q7G2Q2</accession>
<evidence type="ECO:0000259" key="2">
    <source>
        <dbReference type="Pfam" id="PF01789"/>
    </source>
</evidence>
<dbReference type="GO" id="GO:0009654">
    <property type="term" value="C:photosystem II oxygen evolving complex"/>
    <property type="evidence" value="ECO:0007669"/>
    <property type="project" value="InterPro"/>
</dbReference>
<name>Q7G2Q2_ORYSJ</name>
<dbReference type="GO" id="GO:0005509">
    <property type="term" value="F:calcium ion binding"/>
    <property type="evidence" value="ECO:0007669"/>
    <property type="project" value="InterPro"/>
</dbReference>
<reference evidence="3" key="3">
    <citation type="submission" date="2006-07" db="EMBL/GenBank/DDBJ databases">
        <authorList>
            <person name="Buell R."/>
        </authorList>
    </citation>
    <scope>NUCLEOTIDE SEQUENCE</scope>
</reference>
<organism evidence="3">
    <name type="scientific">Oryza sativa subsp. japonica</name>
    <name type="common">Rice</name>
    <dbReference type="NCBI Taxonomy" id="39947"/>
    <lineage>
        <taxon>Eukaryota</taxon>
        <taxon>Viridiplantae</taxon>
        <taxon>Streptophyta</taxon>
        <taxon>Embryophyta</taxon>
        <taxon>Tracheophyta</taxon>
        <taxon>Spermatophyta</taxon>
        <taxon>Magnoliopsida</taxon>
        <taxon>Liliopsida</taxon>
        <taxon>Poales</taxon>
        <taxon>Poaceae</taxon>
        <taxon>BOP clade</taxon>
        <taxon>Oryzoideae</taxon>
        <taxon>Oryzeae</taxon>
        <taxon>Oryzinae</taxon>
        <taxon>Oryza</taxon>
        <taxon>Oryza sativa</taxon>
    </lineage>
</organism>
<protein>
    <submittedName>
        <fullName evidence="3">PsbP family protein, expressed</fullName>
    </submittedName>
</protein>
<dbReference type="PANTHER" id="PTHR31407">
    <property type="match status" value="1"/>
</dbReference>
<feature type="compositionally biased region" description="Low complexity" evidence="1">
    <location>
        <begin position="28"/>
        <end position="37"/>
    </location>
</feature>
<reference evidence="3" key="2">
    <citation type="submission" date="2003-05" db="EMBL/GenBank/DDBJ databases">
        <authorList>
            <person name="Buell C.R."/>
            <person name="Wing R.A."/>
            <person name="McCombie W.R."/>
            <person name="Messing J."/>
            <person name="Yuan Q."/>
            <person name="Ouyang S."/>
        </authorList>
    </citation>
    <scope>NUCLEOTIDE SEQUENCE</scope>
</reference>